<accession>A0A5C6AGM8</accession>
<reference evidence="1 2" key="1">
    <citation type="submission" date="2019-02" db="EMBL/GenBank/DDBJ databases">
        <title>Deep-cultivation of Planctomycetes and their phenomic and genomic characterization uncovers novel biology.</title>
        <authorList>
            <person name="Wiegand S."/>
            <person name="Jogler M."/>
            <person name="Boedeker C."/>
            <person name="Pinto D."/>
            <person name="Vollmers J."/>
            <person name="Rivas-Marin E."/>
            <person name="Kohn T."/>
            <person name="Peeters S.H."/>
            <person name="Heuer A."/>
            <person name="Rast P."/>
            <person name="Oberbeckmann S."/>
            <person name="Bunk B."/>
            <person name="Jeske O."/>
            <person name="Meyerdierks A."/>
            <person name="Storesund J.E."/>
            <person name="Kallscheuer N."/>
            <person name="Luecker S."/>
            <person name="Lage O.M."/>
            <person name="Pohl T."/>
            <person name="Merkel B.J."/>
            <person name="Hornburger P."/>
            <person name="Mueller R.-W."/>
            <person name="Bruemmer F."/>
            <person name="Labrenz M."/>
            <person name="Spormann A.M."/>
            <person name="Op Den Camp H."/>
            <person name="Overmann J."/>
            <person name="Amann R."/>
            <person name="Jetten M.S.M."/>
            <person name="Mascher T."/>
            <person name="Medema M.H."/>
            <person name="Devos D.P."/>
            <person name="Kaster A.-K."/>
            <person name="Ovreas L."/>
            <person name="Rohde M."/>
            <person name="Galperin M.Y."/>
            <person name="Jogler C."/>
        </authorList>
    </citation>
    <scope>NUCLEOTIDE SEQUENCE [LARGE SCALE GENOMIC DNA]</scope>
    <source>
        <strain evidence="1 2">Pla52n</strain>
    </source>
</reference>
<dbReference type="Proteomes" id="UP000320176">
    <property type="component" value="Unassembled WGS sequence"/>
</dbReference>
<dbReference type="AlphaFoldDB" id="A0A5C6AGM8"/>
<keyword evidence="2" id="KW-1185">Reference proteome</keyword>
<protein>
    <submittedName>
        <fullName evidence="1">Uncharacterized protein</fullName>
    </submittedName>
</protein>
<gene>
    <name evidence="1" type="ORF">Pla52n_47310</name>
</gene>
<comment type="caution">
    <text evidence="1">The sequence shown here is derived from an EMBL/GenBank/DDBJ whole genome shotgun (WGS) entry which is preliminary data.</text>
</comment>
<name>A0A5C6AGM8_9BACT</name>
<proteinExistence type="predicted"/>
<sequence length="120" mass="13073">MLIGYANSKLQKMATQSAVAKKELSARSAALVVLRLTQLSAFENLGQIPPRAAPLHLHLLTMQRKGRKNQQGQFVIKLHGGDGIVFRPAGEFQKLDDGTPDASTVTQVELVLIGNYHGKK</sequence>
<organism evidence="1 2">
    <name type="scientific">Stieleria varia</name>
    <dbReference type="NCBI Taxonomy" id="2528005"/>
    <lineage>
        <taxon>Bacteria</taxon>
        <taxon>Pseudomonadati</taxon>
        <taxon>Planctomycetota</taxon>
        <taxon>Planctomycetia</taxon>
        <taxon>Pirellulales</taxon>
        <taxon>Pirellulaceae</taxon>
        <taxon>Stieleria</taxon>
    </lineage>
</organism>
<dbReference type="EMBL" id="SJPN01000006">
    <property type="protein sequence ID" value="TWT98221.1"/>
    <property type="molecule type" value="Genomic_DNA"/>
</dbReference>
<evidence type="ECO:0000313" key="2">
    <source>
        <dbReference type="Proteomes" id="UP000320176"/>
    </source>
</evidence>
<evidence type="ECO:0000313" key="1">
    <source>
        <dbReference type="EMBL" id="TWT98221.1"/>
    </source>
</evidence>